<organism evidence="1">
    <name type="scientific">uncultured Caudovirales phage</name>
    <dbReference type="NCBI Taxonomy" id="2100421"/>
    <lineage>
        <taxon>Viruses</taxon>
        <taxon>Duplodnaviria</taxon>
        <taxon>Heunggongvirae</taxon>
        <taxon>Uroviricota</taxon>
        <taxon>Caudoviricetes</taxon>
        <taxon>Peduoviridae</taxon>
        <taxon>Maltschvirus</taxon>
        <taxon>Maltschvirus maltsch</taxon>
    </lineage>
</organism>
<gene>
    <name evidence="1" type="ORF">UFOVP574_42</name>
</gene>
<name>A0A6J5N0V9_9CAUD</name>
<proteinExistence type="predicted"/>
<sequence length="726" mass="79126">MARYNSFGEKDSQFNDEVDIGFSRINARLRPDQLKTGELAVSINGRMDIDGAWQPRKGTNAFGPELGNSGEALIVPFYIWTNRTISSATRNTTTVTITTSVNHGFTTNTLVGIYGLTGSVNPNGNRTITVTASNRFTFTIANATGSETYSIGGTNFAGAPFISSNINNAYGSCLFSDPSDDNDEYFIIALNSKAIAVNCTTGTSTDIAYPSGLTITDSVEMIQAFNKVFIFRDGLTAFSWNGSFTGTPAFIKVANGTYANTVYFDAVNNTVIADGVATVTATSHGLSVGRQIFVIDNGSTLLTENGAGYTIASVPNANTFTFFAQTQDHNSDTVVYSVAQSQGIGFVRMPAPPWGVYHQRRIICPYYYTSTGTSGSETITSRNVRDELIFSDVFDSDTYDHIQNQFKVTAGIADYLQYVHPFTDDNAVVLNRNSIHLLSGLSGSLTDITLKEITREAGLVARRSVVTIANQIFFLSDNGVYATAFGDLYNLRGAGLPLSDPIDPIIRQINKAYADKSVAIYHNNRYYIAIPLGTSTYNNAILVYNLLNQGWESVDLIEQDGWDVANFITSGAGGVNRLFVINRFGGINELESRVDDVDNIYTFPGLPSRFFHVESEALTREFTFQSPERKKFNSFEIHTESSESNNSDATIDAVSENLDNDFELGTVSGILGEVLPVGEDASLRGRIGNIRAYGMQLRYTPTAGRPKLRLVKLTASPTFRALTQAS</sequence>
<dbReference type="InterPro" id="IPR023366">
    <property type="entry name" value="ATP_synth_asu-like_sf"/>
</dbReference>
<protein>
    <submittedName>
        <fullName evidence="1">Uncharacterized protein</fullName>
    </submittedName>
</protein>
<evidence type="ECO:0000313" key="1">
    <source>
        <dbReference type="EMBL" id="CAB4150863.1"/>
    </source>
</evidence>
<accession>A0A6J5N0V9</accession>
<reference evidence="1" key="1">
    <citation type="submission" date="2020-04" db="EMBL/GenBank/DDBJ databases">
        <authorList>
            <person name="Chiriac C."/>
            <person name="Salcher M."/>
            <person name="Ghai R."/>
            <person name="Kavagutti S V."/>
        </authorList>
    </citation>
    <scope>NUCLEOTIDE SEQUENCE</scope>
</reference>
<dbReference type="Gene3D" id="2.40.30.20">
    <property type="match status" value="2"/>
</dbReference>
<dbReference type="EMBL" id="LR796549">
    <property type="protein sequence ID" value="CAB4150863.1"/>
    <property type="molecule type" value="Genomic_DNA"/>
</dbReference>